<evidence type="ECO:0000313" key="2">
    <source>
        <dbReference type="Proteomes" id="UP001280121"/>
    </source>
</evidence>
<organism evidence="1 2">
    <name type="scientific">Dipteronia dyeriana</name>
    <dbReference type="NCBI Taxonomy" id="168575"/>
    <lineage>
        <taxon>Eukaryota</taxon>
        <taxon>Viridiplantae</taxon>
        <taxon>Streptophyta</taxon>
        <taxon>Embryophyta</taxon>
        <taxon>Tracheophyta</taxon>
        <taxon>Spermatophyta</taxon>
        <taxon>Magnoliopsida</taxon>
        <taxon>eudicotyledons</taxon>
        <taxon>Gunneridae</taxon>
        <taxon>Pentapetalae</taxon>
        <taxon>rosids</taxon>
        <taxon>malvids</taxon>
        <taxon>Sapindales</taxon>
        <taxon>Sapindaceae</taxon>
        <taxon>Hippocastanoideae</taxon>
        <taxon>Acereae</taxon>
        <taxon>Dipteronia</taxon>
    </lineage>
</organism>
<dbReference type="EMBL" id="JANJYI010000005">
    <property type="protein sequence ID" value="KAK2647453.1"/>
    <property type="molecule type" value="Genomic_DNA"/>
</dbReference>
<reference evidence="1" key="1">
    <citation type="journal article" date="2023" name="Plant J.">
        <title>Genome sequences and population genomics provide insights into the demographic history, inbreeding, and mutation load of two 'living fossil' tree species of Dipteronia.</title>
        <authorList>
            <person name="Feng Y."/>
            <person name="Comes H.P."/>
            <person name="Chen J."/>
            <person name="Zhu S."/>
            <person name="Lu R."/>
            <person name="Zhang X."/>
            <person name="Li P."/>
            <person name="Qiu J."/>
            <person name="Olsen K.M."/>
            <person name="Qiu Y."/>
        </authorList>
    </citation>
    <scope>NUCLEOTIDE SEQUENCE</scope>
    <source>
        <strain evidence="1">KIB01</strain>
    </source>
</reference>
<evidence type="ECO:0000313" key="1">
    <source>
        <dbReference type="EMBL" id="KAK2647453.1"/>
    </source>
</evidence>
<gene>
    <name evidence="1" type="ORF">Ddye_014942</name>
</gene>
<dbReference type="AlphaFoldDB" id="A0AAD9U4N6"/>
<proteinExistence type="predicted"/>
<keyword evidence="2" id="KW-1185">Reference proteome</keyword>
<protein>
    <submittedName>
        <fullName evidence="1">Uncharacterized protein</fullName>
    </submittedName>
</protein>
<name>A0AAD9U4N6_9ROSI</name>
<dbReference type="Proteomes" id="UP001280121">
    <property type="component" value="Unassembled WGS sequence"/>
</dbReference>
<accession>A0AAD9U4N6</accession>
<sequence>MENINVFGWEIPEQDFQALCSISDQKKKISTLLDLFLEAADGSQNLNLHGKQFFEFPFLGNIFKKILIDEVKRKDVDIWGCKDRGKVKDGGADVLTVRSKLKLVVPTL</sequence>
<comment type="caution">
    <text evidence="1">The sequence shown here is derived from an EMBL/GenBank/DDBJ whole genome shotgun (WGS) entry which is preliminary data.</text>
</comment>